<dbReference type="SMART" id="SM01066">
    <property type="entry name" value="CBM_25"/>
    <property type="match status" value="1"/>
</dbReference>
<feature type="domain" description="Carbohydrate binding module family 25" evidence="3">
    <location>
        <begin position="699"/>
        <end position="778"/>
    </location>
</feature>
<evidence type="ECO:0000256" key="2">
    <source>
        <dbReference type="SAM" id="MobiDB-lite"/>
    </source>
</evidence>
<keyword evidence="5" id="KW-1185">Reference proteome</keyword>
<evidence type="ECO:0000256" key="1">
    <source>
        <dbReference type="SAM" id="Coils"/>
    </source>
</evidence>
<feature type="region of interest" description="Disordered" evidence="2">
    <location>
        <begin position="266"/>
        <end position="290"/>
    </location>
</feature>
<feature type="region of interest" description="Disordered" evidence="2">
    <location>
        <begin position="190"/>
        <end position="212"/>
    </location>
</feature>
<feature type="compositionally biased region" description="Basic and acidic residues" evidence="2">
    <location>
        <begin position="23"/>
        <end position="41"/>
    </location>
</feature>
<dbReference type="EMBL" id="OZ020108">
    <property type="protein sequence ID" value="CAK9260082.1"/>
    <property type="molecule type" value="Genomic_DNA"/>
</dbReference>
<sequence>MAAAATAAAAPSLIAGHGQQRLVTERKTAHNGLKEWSLETARKKKTSPRRMLQQCRAQHGFFSSSSSRGGGKNSSSSSSSSSSRPPAMREEDAATLQEMTKLSDELFLLKGVLKQEGGDRGIGLDMRNRVDILYNRATMLKQSADRSVAAGGGRIPVQLTATLRALQRELGSVENIVRLAMEAGPVTTFSAPKLNSRLQKQEEEEDDDDNGLQNQLQEAEEVQNQRPKALNLLLPQENEDTPHVALKEQEQKGMRFEALIRESSVVDEEPAANIPPNPPTYTMSSPAAKDSSPLAAFKTEIERRVMEQLVGKRMMELQSTPLINTGVGIGREASTAPATNDNTSTKAHILQEENLFLSMTDTQRRPLGMRTKRSDATSMEVDKLRAYLTAMQQEVTTLREKATRAELAEAKVRVEMATTTVPSEVHEQAVRVARKEITEAQAQTAEVTSKLKEKEAMLMAVQKELMAEGESLAAKVRELSGELTKRVSAEDMEAAIKCAVKEVKLELENALENGLALSHELEEKERQIVQLQEEWHLERSNLCAELASVRKSLATVEEERVSEKEQLQETQQKVHVLEKKLSEVYQSMNDAEEERLKKQQAVLSTVRSLVLDMGRNEGISLGSNSQDGCEYSVSTIFSEEKVAALEKFFAILRVLIKQESQKMDTFAFALQQVLLNDRFSGEKMTRDSKIKGANEEAMKPTITLCYETSWESAYLHYCADSTQWTDLPGILMQNQSAADGRPFKVLHVSGSSVEFVLTDGNGSWDCPPAGGNYYIQNSGTFLLASGVIQQQG</sequence>
<dbReference type="InterPro" id="IPR013783">
    <property type="entry name" value="Ig-like_fold"/>
</dbReference>
<accession>A0ABP0W3G3</accession>
<reference evidence="4" key="1">
    <citation type="submission" date="2024-02" db="EMBL/GenBank/DDBJ databases">
        <authorList>
            <consortium name="ELIXIR-Norway"/>
            <consortium name="Elixir Norway"/>
        </authorList>
    </citation>
    <scope>NUCLEOTIDE SEQUENCE</scope>
</reference>
<feature type="compositionally biased region" description="Low complexity" evidence="2">
    <location>
        <begin position="1"/>
        <end position="10"/>
    </location>
</feature>
<keyword evidence="1" id="KW-0175">Coiled coil</keyword>
<proteinExistence type="predicted"/>
<dbReference type="Gene3D" id="2.60.40.10">
    <property type="entry name" value="Immunoglobulins"/>
    <property type="match status" value="1"/>
</dbReference>
<dbReference type="InterPro" id="IPR005085">
    <property type="entry name" value="CBM25"/>
</dbReference>
<feature type="coiled-coil region" evidence="1">
    <location>
        <begin position="381"/>
        <end position="457"/>
    </location>
</feature>
<gene>
    <name evidence="4" type="ORF">CSSPJE1EN1_LOCUS5560</name>
</gene>
<protein>
    <recommendedName>
        <fullName evidence="3">Carbohydrate binding module family 25 domain-containing protein</fullName>
    </recommendedName>
</protein>
<feature type="compositionally biased region" description="Low complexity" evidence="2">
    <location>
        <begin position="63"/>
        <end position="83"/>
    </location>
</feature>
<evidence type="ECO:0000313" key="4">
    <source>
        <dbReference type="EMBL" id="CAK9260082.1"/>
    </source>
</evidence>
<name>A0ABP0W3G3_9BRYO</name>
<evidence type="ECO:0000259" key="3">
    <source>
        <dbReference type="SMART" id="SM01066"/>
    </source>
</evidence>
<dbReference type="Proteomes" id="UP001497444">
    <property type="component" value="Chromosome 13"/>
</dbReference>
<feature type="coiled-coil region" evidence="1">
    <location>
        <begin position="507"/>
        <end position="594"/>
    </location>
</feature>
<organism evidence="4 5">
    <name type="scientific">Sphagnum jensenii</name>
    <dbReference type="NCBI Taxonomy" id="128206"/>
    <lineage>
        <taxon>Eukaryota</taxon>
        <taxon>Viridiplantae</taxon>
        <taxon>Streptophyta</taxon>
        <taxon>Embryophyta</taxon>
        <taxon>Bryophyta</taxon>
        <taxon>Sphagnophytina</taxon>
        <taxon>Sphagnopsida</taxon>
        <taxon>Sphagnales</taxon>
        <taxon>Sphagnaceae</taxon>
        <taxon>Sphagnum</taxon>
    </lineage>
</organism>
<evidence type="ECO:0000313" key="5">
    <source>
        <dbReference type="Proteomes" id="UP001497444"/>
    </source>
</evidence>
<feature type="region of interest" description="Disordered" evidence="2">
    <location>
        <begin position="1"/>
        <end position="93"/>
    </location>
</feature>